<feature type="region of interest" description="Disordered" evidence="12">
    <location>
        <begin position="507"/>
        <end position="822"/>
    </location>
</feature>
<dbReference type="AlphaFoldDB" id="A0A4Q2EH35"/>
<dbReference type="Pfam" id="PF12169">
    <property type="entry name" value="DNA_pol3_gamma3"/>
    <property type="match status" value="1"/>
</dbReference>
<feature type="region of interest" description="Disordered" evidence="12">
    <location>
        <begin position="87"/>
        <end position="117"/>
    </location>
</feature>
<dbReference type="EC" id="2.7.7.7" evidence="2"/>
<sequence length="999" mass="104272">MGLFDEDDLGESADARLEYEQDGPDLFGLEPDELILPTEPTPLDDPEMEIELDSMDEIPIDAEDEPEVEATMPDPLIEQAIGSSVEDAAGPHDDDAAVTAPAEFSGPSPEASAVQSIPPAPEAPLALYRRYRPETFDQVIGQDHVTEPLKRALVNNRVSHAYLFSGPRGCGKTTSARILARCLNCEQGPTPTPCGVCQSCRDLARGGSGSIDVIEIDAASHGGVDEARDLRERAFFAPVHSRYKIYIIDEAHMVTNAGFNALLKVVEEPPPHVKFIFATTEPEKVIGTIRSRTHHYPFRLVPPRTMAAYLAELCKAEGVQVDQAVLPLVVRAGAGSVRDSLSVLDQLLGGAAEAGVSYTQAASLLGYTPESLLDEIMDAFAAGDAQGVFACIDKVIEVGQDPRRFAEDLLRRLRDLIIVAAVPDALETGLVDVAGDQAERLTTQASGMGSGELTRAAEVIAQGLTDMRGTTAPRLHLELMCARVLLPGADVAGRGIHARLDRLERRLQMDPLPEAETPGAHRTGRRPRPEASTASAPAHEPASAARGGQPSRGTDTAAPPAGSSEPRPPAADPGEEPARPRRQPAGPEADRPGSSGQATAAEHVDAPTGPDAGVADSREGLVGPTDAGSRDVASGESAGHGDTRRGEAGPDGSGSSAGEADRAAPADATTPDARPAGPNDSGPGDSGLGDSARPELGRAQPAAGAGRGSAPEPPYDPYSDDEPPFDPYDEQDAGRNHAGAGRPSGRPGGSVAGQERPPQGGAPGAATQEGRRGRRPQAPATPTPAPEVQPVESWSINAAPTPTTPQQPREAAPAGANEPEAAPVTAGLGTADLRARWPEVLDAVRSRRRVTWIILRENAQVHTFADGVLTLALNNPGALESFARGGSDQIVREAVLHVLGVAPTVKVIAGGGGDDGPVDRPAAPPAPAQERRSAPEATHQHAERARANIEPTRVGPTDEPEPLESLDDPDIDDQALGSAELIAKVLGGQLIADEDPDQV</sequence>
<feature type="region of interest" description="Disordered" evidence="12">
    <location>
        <begin position="23"/>
        <end position="46"/>
    </location>
</feature>
<dbReference type="InterPro" id="IPR050238">
    <property type="entry name" value="DNA_Rep/Repair_Clamp_Loader"/>
</dbReference>
<dbReference type="GO" id="GO:0009360">
    <property type="term" value="C:DNA polymerase III complex"/>
    <property type="evidence" value="ECO:0007669"/>
    <property type="project" value="InterPro"/>
</dbReference>
<dbReference type="GO" id="GO:0005524">
    <property type="term" value="F:ATP binding"/>
    <property type="evidence" value="ECO:0007669"/>
    <property type="project" value="UniProtKB-KW"/>
</dbReference>
<name>A0A4Q2EH35_9ACTN</name>
<comment type="caution">
    <text evidence="14">The sequence shown here is derived from an EMBL/GenBank/DDBJ whole genome shotgun (WGS) entry which is preliminary data.</text>
</comment>
<organism evidence="14 15">
    <name type="scientific">Propioniciclava flava</name>
    <dbReference type="NCBI Taxonomy" id="2072026"/>
    <lineage>
        <taxon>Bacteria</taxon>
        <taxon>Bacillati</taxon>
        <taxon>Actinomycetota</taxon>
        <taxon>Actinomycetes</taxon>
        <taxon>Propionibacteriales</taxon>
        <taxon>Propionibacteriaceae</taxon>
        <taxon>Propioniciclava</taxon>
    </lineage>
</organism>
<evidence type="ECO:0000256" key="1">
    <source>
        <dbReference type="ARBA" id="ARBA00006360"/>
    </source>
</evidence>
<reference evidence="14 15" key="1">
    <citation type="submission" date="2018-01" db="EMBL/GenBank/DDBJ databases">
        <title>Lactibacter flavus gen. nov., sp. nov., a novel bacterium of the family Propionibacteriaceae isolated from raw milk and dairy products.</title>
        <authorList>
            <person name="Wenning M."/>
            <person name="Breitenwieser F."/>
            <person name="Huptas C."/>
            <person name="von Neubeck M."/>
            <person name="Busse H.-J."/>
            <person name="Scherer S."/>
        </authorList>
    </citation>
    <scope>NUCLEOTIDE SEQUENCE [LARGE SCALE GENOMIC DNA]</scope>
    <source>
        <strain evidence="14 15">VG341</strain>
    </source>
</reference>
<dbReference type="OrthoDB" id="9810148at2"/>
<evidence type="ECO:0000313" key="14">
    <source>
        <dbReference type="EMBL" id="RXW31145.1"/>
    </source>
</evidence>
<feature type="compositionally biased region" description="Low complexity" evidence="12">
    <location>
        <begin position="665"/>
        <end position="710"/>
    </location>
</feature>
<comment type="catalytic activity">
    <reaction evidence="11">
        <text>DNA(n) + a 2'-deoxyribonucleoside 5'-triphosphate = DNA(n+1) + diphosphate</text>
        <dbReference type="Rhea" id="RHEA:22508"/>
        <dbReference type="Rhea" id="RHEA-COMP:17339"/>
        <dbReference type="Rhea" id="RHEA-COMP:17340"/>
        <dbReference type="ChEBI" id="CHEBI:33019"/>
        <dbReference type="ChEBI" id="CHEBI:61560"/>
        <dbReference type="ChEBI" id="CHEBI:173112"/>
        <dbReference type="EC" id="2.7.7.7"/>
    </reaction>
</comment>
<dbReference type="CDD" id="cd18137">
    <property type="entry name" value="HLD_clamp_pol_III_gamma_tau"/>
    <property type="match status" value="1"/>
</dbReference>
<dbReference type="Proteomes" id="UP000290624">
    <property type="component" value="Unassembled WGS sequence"/>
</dbReference>
<dbReference type="InterPro" id="IPR008921">
    <property type="entry name" value="DNA_pol3_clamp-load_cplx_C"/>
</dbReference>
<accession>A0A4Q2EH35</accession>
<keyword evidence="15" id="KW-1185">Reference proteome</keyword>
<proteinExistence type="inferred from homology"/>
<dbReference type="GO" id="GO:0006261">
    <property type="term" value="P:DNA-templated DNA replication"/>
    <property type="evidence" value="ECO:0007669"/>
    <property type="project" value="TreeGrafter"/>
</dbReference>
<keyword evidence="10" id="KW-0239">DNA-directed DNA polymerase</keyword>
<feature type="compositionally biased region" description="Basic and acidic residues" evidence="12">
    <location>
        <begin position="639"/>
        <end position="648"/>
    </location>
</feature>
<feature type="domain" description="AAA+ ATPase" evidence="13">
    <location>
        <begin position="158"/>
        <end position="302"/>
    </location>
</feature>
<dbReference type="Gene3D" id="1.10.8.60">
    <property type="match status" value="1"/>
</dbReference>
<keyword evidence="7" id="KW-0547">Nucleotide-binding</keyword>
<dbReference type="InterPro" id="IPR012763">
    <property type="entry name" value="DNA_pol_III_sug/sutau_N"/>
</dbReference>
<protein>
    <recommendedName>
        <fullName evidence="2">DNA-directed DNA polymerase</fullName>
        <ecNumber evidence="2">2.7.7.7</ecNumber>
    </recommendedName>
</protein>
<dbReference type="GO" id="GO:0003677">
    <property type="term" value="F:DNA binding"/>
    <property type="evidence" value="ECO:0007669"/>
    <property type="project" value="InterPro"/>
</dbReference>
<feature type="compositionally biased region" description="Acidic residues" evidence="12">
    <location>
        <begin position="958"/>
        <end position="973"/>
    </location>
</feature>
<evidence type="ECO:0000259" key="13">
    <source>
        <dbReference type="SMART" id="SM00382"/>
    </source>
</evidence>
<evidence type="ECO:0000256" key="9">
    <source>
        <dbReference type="ARBA" id="ARBA00022840"/>
    </source>
</evidence>
<comment type="similarity">
    <text evidence="1">Belongs to the DnaX/STICHEL family.</text>
</comment>
<evidence type="ECO:0000256" key="12">
    <source>
        <dbReference type="SAM" id="MobiDB-lite"/>
    </source>
</evidence>
<evidence type="ECO:0000313" key="15">
    <source>
        <dbReference type="Proteomes" id="UP000290624"/>
    </source>
</evidence>
<feature type="compositionally biased region" description="Acidic residues" evidence="12">
    <location>
        <begin position="718"/>
        <end position="731"/>
    </location>
</feature>
<keyword evidence="3" id="KW-0808">Transferase</keyword>
<dbReference type="InterPro" id="IPR022754">
    <property type="entry name" value="DNA_pol_III_gamma-3"/>
</dbReference>
<dbReference type="Gene3D" id="3.40.50.300">
    <property type="entry name" value="P-loop containing nucleotide triphosphate hydrolases"/>
    <property type="match status" value="1"/>
</dbReference>
<dbReference type="Pfam" id="PF13177">
    <property type="entry name" value="DNA_pol3_delta2"/>
    <property type="match status" value="1"/>
</dbReference>
<dbReference type="SUPFAM" id="SSF48019">
    <property type="entry name" value="post-AAA+ oligomerization domain-like"/>
    <property type="match status" value="1"/>
</dbReference>
<dbReference type="NCBIfam" id="NF005846">
    <property type="entry name" value="PRK07764.1-6"/>
    <property type="match status" value="1"/>
</dbReference>
<dbReference type="SMART" id="SM00382">
    <property type="entry name" value="AAA"/>
    <property type="match status" value="1"/>
</dbReference>
<keyword evidence="4" id="KW-0548">Nucleotidyltransferase</keyword>
<evidence type="ECO:0000256" key="2">
    <source>
        <dbReference type="ARBA" id="ARBA00012417"/>
    </source>
</evidence>
<dbReference type="Gene3D" id="1.20.272.10">
    <property type="match status" value="1"/>
</dbReference>
<keyword evidence="9" id="KW-0067">ATP-binding</keyword>
<dbReference type="InterPro" id="IPR003593">
    <property type="entry name" value="AAA+_ATPase"/>
</dbReference>
<dbReference type="PANTHER" id="PTHR11669">
    <property type="entry name" value="REPLICATION FACTOR C / DNA POLYMERASE III GAMMA-TAU SUBUNIT"/>
    <property type="match status" value="1"/>
</dbReference>
<evidence type="ECO:0000256" key="7">
    <source>
        <dbReference type="ARBA" id="ARBA00022741"/>
    </source>
</evidence>
<evidence type="ECO:0000256" key="3">
    <source>
        <dbReference type="ARBA" id="ARBA00022679"/>
    </source>
</evidence>
<dbReference type="SUPFAM" id="SSF52540">
    <property type="entry name" value="P-loop containing nucleoside triphosphate hydrolases"/>
    <property type="match status" value="1"/>
</dbReference>
<dbReference type="NCBIfam" id="TIGR02397">
    <property type="entry name" value="dnaX_nterm"/>
    <property type="match status" value="1"/>
</dbReference>
<dbReference type="InterPro" id="IPR027417">
    <property type="entry name" value="P-loop_NTPase"/>
</dbReference>
<feature type="compositionally biased region" description="Low complexity" evidence="12">
    <location>
        <begin position="788"/>
        <end position="822"/>
    </location>
</feature>
<keyword evidence="6" id="KW-0479">Metal-binding</keyword>
<feature type="compositionally biased region" description="Basic and acidic residues" evidence="12">
    <location>
        <begin position="929"/>
        <end position="947"/>
    </location>
</feature>
<feature type="region of interest" description="Disordered" evidence="12">
    <location>
        <begin position="910"/>
        <end position="975"/>
    </location>
</feature>
<dbReference type="FunFam" id="3.40.50.300:FF:000014">
    <property type="entry name" value="DNA polymerase III subunit gamma/tau"/>
    <property type="match status" value="1"/>
</dbReference>
<dbReference type="PANTHER" id="PTHR11669:SF0">
    <property type="entry name" value="PROTEIN STICHEL-LIKE 2"/>
    <property type="match status" value="1"/>
</dbReference>
<evidence type="ECO:0000256" key="11">
    <source>
        <dbReference type="ARBA" id="ARBA00049244"/>
    </source>
</evidence>
<dbReference type="InterPro" id="IPR045085">
    <property type="entry name" value="HLD_clamp_pol_III_gamma_tau"/>
</dbReference>
<dbReference type="Pfam" id="PF22608">
    <property type="entry name" value="DNAX_ATPase_lid"/>
    <property type="match status" value="1"/>
</dbReference>
<evidence type="ECO:0000256" key="8">
    <source>
        <dbReference type="ARBA" id="ARBA00022833"/>
    </source>
</evidence>
<keyword evidence="5" id="KW-0235">DNA replication</keyword>
<feature type="compositionally biased region" description="Low complexity" evidence="12">
    <location>
        <begin position="530"/>
        <end position="545"/>
    </location>
</feature>
<evidence type="ECO:0000256" key="4">
    <source>
        <dbReference type="ARBA" id="ARBA00022695"/>
    </source>
</evidence>
<dbReference type="GO" id="GO:0003887">
    <property type="term" value="F:DNA-directed DNA polymerase activity"/>
    <property type="evidence" value="ECO:0007669"/>
    <property type="project" value="UniProtKB-KW"/>
</dbReference>
<dbReference type="GO" id="GO:0046872">
    <property type="term" value="F:metal ion binding"/>
    <property type="evidence" value="ECO:0007669"/>
    <property type="project" value="UniProtKB-KW"/>
</dbReference>
<gene>
    <name evidence="14" type="ORF">C1706_13590</name>
</gene>
<evidence type="ECO:0000256" key="10">
    <source>
        <dbReference type="ARBA" id="ARBA00022932"/>
    </source>
</evidence>
<keyword evidence="8" id="KW-0862">Zinc</keyword>
<dbReference type="CDD" id="cd00009">
    <property type="entry name" value="AAA"/>
    <property type="match status" value="1"/>
</dbReference>
<evidence type="ECO:0000256" key="6">
    <source>
        <dbReference type="ARBA" id="ARBA00022723"/>
    </source>
</evidence>
<dbReference type="EMBL" id="PPCV01000013">
    <property type="protein sequence ID" value="RXW31145.1"/>
    <property type="molecule type" value="Genomic_DNA"/>
</dbReference>
<evidence type="ECO:0000256" key="5">
    <source>
        <dbReference type="ARBA" id="ARBA00022705"/>
    </source>
</evidence>